<dbReference type="OrthoDB" id="8433438at2"/>
<name>A0A506UJK2_9HYPH</name>
<dbReference type="AlphaFoldDB" id="A0A506UJK2"/>
<proteinExistence type="predicted"/>
<accession>A0A506UJK2</accession>
<dbReference type="InterPro" id="IPR010982">
    <property type="entry name" value="Lambda_DNA-bd_dom_sf"/>
</dbReference>
<comment type="caution">
    <text evidence="6">The sequence shown here is derived from an EMBL/GenBank/DDBJ whole genome shotgun (WGS) entry which is preliminary data.</text>
</comment>
<dbReference type="RefSeq" id="WP_141147417.1">
    <property type="nucleotide sequence ID" value="NZ_VHLG01000001.1"/>
</dbReference>
<evidence type="ECO:0000259" key="5">
    <source>
        <dbReference type="PROSITE" id="PS50932"/>
    </source>
</evidence>
<protein>
    <submittedName>
        <fullName evidence="6">LacI family transcriptional regulator</fullName>
    </submittedName>
</protein>
<organism evidence="6 7">
    <name type="scientific">Martelella alba</name>
    <dbReference type="NCBI Taxonomy" id="2590451"/>
    <lineage>
        <taxon>Bacteria</taxon>
        <taxon>Pseudomonadati</taxon>
        <taxon>Pseudomonadota</taxon>
        <taxon>Alphaproteobacteria</taxon>
        <taxon>Hyphomicrobiales</taxon>
        <taxon>Aurantimonadaceae</taxon>
        <taxon>Martelella</taxon>
    </lineage>
</organism>
<keyword evidence="4" id="KW-0804">Transcription</keyword>
<dbReference type="SUPFAM" id="SSF47413">
    <property type="entry name" value="lambda repressor-like DNA-binding domains"/>
    <property type="match status" value="1"/>
</dbReference>
<dbReference type="SUPFAM" id="SSF53822">
    <property type="entry name" value="Periplasmic binding protein-like I"/>
    <property type="match status" value="1"/>
</dbReference>
<dbReference type="EMBL" id="VHLG01000001">
    <property type="protein sequence ID" value="TPW33478.1"/>
    <property type="molecule type" value="Genomic_DNA"/>
</dbReference>
<evidence type="ECO:0000256" key="4">
    <source>
        <dbReference type="ARBA" id="ARBA00023163"/>
    </source>
</evidence>
<sequence>MAKTISEIAEETGYSRTTITMVLSGRASEYRISERAQNIINAYVAEHGYTINQTARNLKTKRSHTVGFIAPDIANAFFARIMAHLEAHCRAEGLVLITTSSLEDPEVEARALNSLLARGVDGLVMAPCAPRLPEPGRKRGKNTPLVLIDRAYPDDHVPVISSNHEASARRITREIIDAGARQIAFLCGHPENPSIQDRVIGFYGAGGEAGLARDQLRVLTARDDSVSAGRQMMKALFGDALEPPSAILCSSLLVLEGALQFFKSEHGGIPADLIIGTFDYDGLLDFIPNTVLVVKQDEEALADAAFRVLLRQINGRKDSEATRSILETSLVRLG</sequence>
<dbReference type="Pfam" id="PF00532">
    <property type="entry name" value="Peripla_BP_1"/>
    <property type="match status" value="1"/>
</dbReference>
<reference evidence="6 7" key="1">
    <citation type="submission" date="2019-06" db="EMBL/GenBank/DDBJ databases">
        <authorList>
            <person name="Li M."/>
        </authorList>
    </citation>
    <scope>NUCLEOTIDE SEQUENCE [LARGE SCALE GENOMIC DNA]</scope>
    <source>
        <strain evidence="6 7">BGMRC2036</strain>
    </source>
</reference>
<evidence type="ECO:0000256" key="2">
    <source>
        <dbReference type="ARBA" id="ARBA00023015"/>
    </source>
</evidence>
<feature type="domain" description="HTH lacI-type" evidence="5">
    <location>
        <begin position="3"/>
        <end position="60"/>
    </location>
</feature>
<dbReference type="Proteomes" id="UP000318801">
    <property type="component" value="Unassembled WGS sequence"/>
</dbReference>
<dbReference type="SMART" id="SM00354">
    <property type="entry name" value="HTH_LACI"/>
    <property type="match status" value="1"/>
</dbReference>
<keyword evidence="7" id="KW-1185">Reference proteome</keyword>
<dbReference type="Gene3D" id="1.10.260.40">
    <property type="entry name" value="lambda repressor-like DNA-binding domains"/>
    <property type="match status" value="1"/>
</dbReference>
<evidence type="ECO:0000256" key="3">
    <source>
        <dbReference type="ARBA" id="ARBA00023125"/>
    </source>
</evidence>
<dbReference type="PROSITE" id="PS50932">
    <property type="entry name" value="HTH_LACI_2"/>
    <property type="match status" value="1"/>
</dbReference>
<dbReference type="InterPro" id="IPR000843">
    <property type="entry name" value="HTH_LacI"/>
</dbReference>
<evidence type="ECO:0000256" key="1">
    <source>
        <dbReference type="ARBA" id="ARBA00022491"/>
    </source>
</evidence>
<dbReference type="PANTHER" id="PTHR30146:SF45">
    <property type="entry name" value="CATABOLITE REPRESSOR_ACTIVATOR"/>
    <property type="match status" value="1"/>
</dbReference>
<dbReference type="InterPro" id="IPR001761">
    <property type="entry name" value="Peripla_BP/Lac1_sug-bd_dom"/>
</dbReference>
<dbReference type="CDD" id="cd06274">
    <property type="entry name" value="PBP1_FruR"/>
    <property type="match status" value="1"/>
</dbReference>
<keyword evidence="1" id="KW-0678">Repressor</keyword>
<evidence type="ECO:0000313" key="7">
    <source>
        <dbReference type="Proteomes" id="UP000318801"/>
    </source>
</evidence>
<evidence type="ECO:0000313" key="6">
    <source>
        <dbReference type="EMBL" id="TPW33478.1"/>
    </source>
</evidence>
<dbReference type="GO" id="GO:0000976">
    <property type="term" value="F:transcription cis-regulatory region binding"/>
    <property type="evidence" value="ECO:0007669"/>
    <property type="project" value="TreeGrafter"/>
</dbReference>
<dbReference type="PANTHER" id="PTHR30146">
    <property type="entry name" value="LACI-RELATED TRANSCRIPTIONAL REPRESSOR"/>
    <property type="match status" value="1"/>
</dbReference>
<dbReference type="Gene3D" id="3.40.50.2300">
    <property type="match status" value="2"/>
</dbReference>
<keyword evidence="2" id="KW-0805">Transcription regulation</keyword>
<gene>
    <name evidence="6" type="ORF">FJU08_02660</name>
</gene>
<dbReference type="GO" id="GO:0003700">
    <property type="term" value="F:DNA-binding transcription factor activity"/>
    <property type="evidence" value="ECO:0007669"/>
    <property type="project" value="TreeGrafter"/>
</dbReference>
<dbReference type="InterPro" id="IPR028082">
    <property type="entry name" value="Peripla_BP_I"/>
</dbReference>
<keyword evidence="3" id="KW-0238">DNA-binding</keyword>